<comment type="caution">
    <text evidence="1">The sequence shown here is derived from an EMBL/GenBank/DDBJ whole genome shotgun (WGS) entry which is preliminary data.</text>
</comment>
<dbReference type="HOGENOM" id="CLU_1773489_0_0_9"/>
<reference evidence="1 2" key="1">
    <citation type="submission" date="2012-01" db="EMBL/GenBank/DDBJ databases">
        <title>The Genome Sequence of Facklamia languida CCUG 37842.</title>
        <authorList>
            <consortium name="The Broad Institute Genome Sequencing Platform"/>
            <person name="Earl A."/>
            <person name="Ward D."/>
            <person name="Feldgarden M."/>
            <person name="Gevers D."/>
            <person name="Huys G."/>
            <person name="Young S.K."/>
            <person name="Zeng Q."/>
            <person name="Gargeya S."/>
            <person name="Fitzgerald M."/>
            <person name="Haas B."/>
            <person name="Abouelleil A."/>
            <person name="Alvarado L."/>
            <person name="Arachchi H.M."/>
            <person name="Berlin A."/>
            <person name="Chapman S.B."/>
            <person name="Gearin G."/>
            <person name="Goldberg J."/>
            <person name="Griggs A."/>
            <person name="Gujja S."/>
            <person name="Hansen M."/>
            <person name="Heiman D."/>
            <person name="Howarth C."/>
            <person name="Larimer J."/>
            <person name="Lui A."/>
            <person name="MacDonald P.J.P."/>
            <person name="McCowen C."/>
            <person name="Montmayeur A."/>
            <person name="Murphy C."/>
            <person name="Neiman D."/>
            <person name="Pearson M."/>
            <person name="Priest M."/>
            <person name="Roberts A."/>
            <person name="Saif S."/>
            <person name="Shea T."/>
            <person name="Sisk P."/>
            <person name="Stolte C."/>
            <person name="Sykes S."/>
            <person name="Wortman J."/>
            <person name="Nusbaum C."/>
            <person name="Birren B."/>
        </authorList>
    </citation>
    <scope>NUCLEOTIDE SEQUENCE [LARGE SCALE GENOMIC DNA]</scope>
    <source>
        <strain evidence="1 2">CCUG 37842</strain>
    </source>
</reference>
<dbReference type="AlphaFoldDB" id="H3NKN7"/>
<dbReference type="EMBL" id="AGEG01000016">
    <property type="protein sequence ID" value="EHR36165.1"/>
    <property type="molecule type" value="Genomic_DNA"/>
</dbReference>
<gene>
    <name evidence="1" type="ORF">HMPREF9708_01426</name>
</gene>
<dbReference type="RefSeq" id="WP_006309638.1">
    <property type="nucleotide sequence ID" value="NZ_JH601133.1"/>
</dbReference>
<protein>
    <submittedName>
        <fullName evidence="1">Uncharacterized protein</fullName>
    </submittedName>
</protein>
<name>H3NKN7_9LACT</name>
<dbReference type="PATRIC" id="fig|883113.3.peg.1424"/>
<dbReference type="OrthoDB" id="2166202at2"/>
<evidence type="ECO:0000313" key="1">
    <source>
        <dbReference type="EMBL" id="EHR36165.1"/>
    </source>
</evidence>
<organism evidence="1 2">
    <name type="scientific">Facklamia languida CCUG 37842</name>
    <dbReference type="NCBI Taxonomy" id="883113"/>
    <lineage>
        <taxon>Bacteria</taxon>
        <taxon>Bacillati</taxon>
        <taxon>Bacillota</taxon>
        <taxon>Bacilli</taxon>
        <taxon>Lactobacillales</taxon>
        <taxon>Aerococcaceae</taxon>
        <taxon>Facklamia</taxon>
    </lineage>
</organism>
<dbReference type="STRING" id="883113.HMPREF9708_01426"/>
<dbReference type="Proteomes" id="UP000006190">
    <property type="component" value="Unassembled WGS sequence"/>
</dbReference>
<dbReference type="eggNOG" id="ENOG5031QF9">
    <property type="taxonomic scope" value="Bacteria"/>
</dbReference>
<accession>H3NKN7</accession>
<proteinExistence type="predicted"/>
<evidence type="ECO:0000313" key="2">
    <source>
        <dbReference type="Proteomes" id="UP000006190"/>
    </source>
</evidence>
<keyword evidence="2" id="KW-1185">Reference proteome</keyword>
<sequence>MSQTVYTNYWFSRRDNVRKEHGSFASEEEAIQAIKAWWDLQGDEYSNVTERRTNSGEWEVAYGDGNYYYRVVKREVDFDLPSQKVKLRKPGEIESLRKKLNLDKDLYLFDELAEPYRDRLVQAMGDGKKVQTYLYDEYGRLVKPIN</sequence>